<reference evidence="1" key="1">
    <citation type="submission" date="2014-05" db="EMBL/GenBank/DDBJ databases">
        <authorList>
            <person name="Chronopoulou M."/>
        </authorList>
    </citation>
    <scope>NUCLEOTIDE SEQUENCE</scope>
    <source>
        <tissue evidence="1">Whole organism</tissue>
    </source>
</reference>
<sequence length="67" mass="7699">MFICDEDQAQVQDYGVCFITSNVNDMPAHLFDNGLKLTSSEYLNLLKIVELFYCEDHFLVTLSGIYL</sequence>
<organism evidence="1">
    <name type="scientific">Lepeophtheirus salmonis</name>
    <name type="common">Salmon louse</name>
    <name type="synonym">Caligus salmonis</name>
    <dbReference type="NCBI Taxonomy" id="72036"/>
    <lineage>
        <taxon>Eukaryota</taxon>
        <taxon>Metazoa</taxon>
        <taxon>Ecdysozoa</taxon>
        <taxon>Arthropoda</taxon>
        <taxon>Crustacea</taxon>
        <taxon>Multicrustacea</taxon>
        <taxon>Hexanauplia</taxon>
        <taxon>Copepoda</taxon>
        <taxon>Siphonostomatoida</taxon>
        <taxon>Caligidae</taxon>
        <taxon>Lepeophtheirus</taxon>
    </lineage>
</organism>
<accession>A0A0K2UZ36</accession>
<dbReference type="AlphaFoldDB" id="A0A0K2UZ36"/>
<name>A0A0K2UZ36_LEPSM</name>
<evidence type="ECO:0000313" key="1">
    <source>
        <dbReference type="EMBL" id="CDW43518.1"/>
    </source>
</evidence>
<proteinExistence type="predicted"/>
<dbReference type="EMBL" id="HACA01026157">
    <property type="protein sequence ID" value="CDW43518.1"/>
    <property type="molecule type" value="Transcribed_RNA"/>
</dbReference>
<protein>
    <submittedName>
        <fullName evidence="1">Uncharacterized protein</fullName>
    </submittedName>
</protein>